<evidence type="ECO:0008006" key="5">
    <source>
        <dbReference type="Google" id="ProtNLM"/>
    </source>
</evidence>
<evidence type="ECO:0000256" key="1">
    <source>
        <dbReference type="SAM" id="MobiDB-lite"/>
    </source>
</evidence>
<feature type="compositionally biased region" description="Gly residues" evidence="1">
    <location>
        <begin position="492"/>
        <end position="521"/>
    </location>
</feature>
<feature type="compositionally biased region" description="Gly residues" evidence="1">
    <location>
        <begin position="26"/>
        <end position="43"/>
    </location>
</feature>
<feature type="transmembrane region" description="Helical" evidence="2">
    <location>
        <begin position="253"/>
        <end position="273"/>
    </location>
</feature>
<feature type="compositionally biased region" description="Low complexity" evidence="1">
    <location>
        <begin position="553"/>
        <end position="564"/>
    </location>
</feature>
<feature type="transmembrane region" description="Helical" evidence="2">
    <location>
        <begin position="148"/>
        <end position="166"/>
    </location>
</feature>
<dbReference type="InterPro" id="IPR026898">
    <property type="entry name" value="PrsW"/>
</dbReference>
<feature type="transmembrane region" description="Helical" evidence="2">
    <location>
        <begin position="357"/>
        <end position="383"/>
    </location>
</feature>
<dbReference type="Pfam" id="PF13367">
    <property type="entry name" value="PrsW-protease"/>
    <property type="match status" value="1"/>
</dbReference>
<evidence type="ECO:0000313" key="4">
    <source>
        <dbReference type="Proteomes" id="UP001500755"/>
    </source>
</evidence>
<reference evidence="4" key="1">
    <citation type="journal article" date="2019" name="Int. J. Syst. Evol. Microbiol.">
        <title>The Global Catalogue of Microorganisms (GCM) 10K type strain sequencing project: providing services to taxonomists for standard genome sequencing and annotation.</title>
        <authorList>
            <consortium name="The Broad Institute Genomics Platform"/>
            <consortium name="The Broad Institute Genome Sequencing Center for Infectious Disease"/>
            <person name="Wu L."/>
            <person name="Ma J."/>
        </authorList>
    </citation>
    <scope>NUCLEOTIDE SEQUENCE [LARGE SCALE GENOMIC DNA]</scope>
    <source>
        <strain evidence="4">JCM 14546</strain>
    </source>
</reference>
<organism evidence="3 4">
    <name type="scientific">Brevibacterium samyangense</name>
    <dbReference type="NCBI Taxonomy" id="366888"/>
    <lineage>
        <taxon>Bacteria</taxon>
        <taxon>Bacillati</taxon>
        <taxon>Actinomycetota</taxon>
        <taxon>Actinomycetes</taxon>
        <taxon>Micrococcales</taxon>
        <taxon>Brevibacteriaceae</taxon>
        <taxon>Brevibacterium</taxon>
    </lineage>
</organism>
<feature type="compositionally biased region" description="Low complexity" evidence="1">
    <location>
        <begin position="534"/>
        <end position="545"/>
    </location>
</feature>
<sequence length="564" mass="59916">MSFDPHTGERVPGVTVPSGPVPVDGGRPGHPGGPGGVHPGGAGRPQQTPQYPQPQVPAPAQRQYAQPRLSPTVTQEMRIRAQVQPFGGSPVQDEWSTQAIVRMPRPDPTASGNTVRTVLIWGLIGVLGLILVGALFLAGFFMSGGAPAIILSLFPLTWITLTVIWFDKWKPQPKALLIGCVLWGAVASVIATFALTAVLDGTLNALFGFGLSADPILGPVVSAPITEEITKGIFLVVIVLAARRWFEGPLDGWIYGTLIGAGFAFTENILYLTSSHAQGAEMGQGTQALLVTWVMRCVFSPLLHSAFVACAGVTIGLAARRGRWWATVLMWLPGLFLGMIVHGLWNGVATWSSSTENILIIIGTAILLSLLLSGTWFVVGLVLRHNEAQHTRQMLGDYANAGWMTHSEVDMLGTWRGRRAGKRWAKQYPGAKQAMNQLIRTAALLATTRERVLAGVGGDKEREVETYLLEALTKQRTLLMYKVNKAIHGFGGPGGGMQRGPGAGGPGGTPGGPQHPGGPGFRQGPPAPGPGMPPMQGRPGSQYPQPGYPQPGAPQYRGGRPPGY</sequence>
<protein>
    <recommendedName>
        <fullName evidence="5">Membrane proteinase PrsW, cleaves anti-sigma factor RsiW, M82 family</fullName>
    </recommendedName>
</protein>
<keyword evidence="4" id="KW-1185">Reference proteome</keyword>
<proteinExistence type="predicted"/>
<feature type="transmembrane region" description="Helical" evidence="2">
    <location>
        <begin position="175"/>
        <end position="199"/>
    </location>
</feature>
<feature type="region of interest" description="Disordered" evidence="1">
    <location>
        <begin position="492"/>
        <end position="564"/>
    </location>
</feature>
<evidence type="ECO:0000313" key="3">
    <source>
        <dbReference type="EMBL" id="GAA1999346.1"/>
    </source>
</evidence>
<evidence type="ECO:0000256" key="2">
    <source>
        <dbReference type="SAM" id="Phobius"/>
    </source>
</evidence>
<keyword evidence="2" id="KW-1133">Transmembrane helix</keyword>
<gene>
    <name evidence="3" type="ORF">GCM10009755_03600</name>
</gene>
<feature type="compositionally biased region" description="Low complexity" evidence="1">
    <location>
        <begin position="11"/>
        <end position="25"/>
    </location>
</feature>
<dbReference type="Proteomes" id="UP001500755">
    <property type="component" value="Unassembled WGS sequence"/>
</dbReference>
<feature type="transmembrane region" description="Helical" evidence="2">
    <location>
        <begin position="324"/>
        <end position="345"/>
    </location>
</feature>
<keyword evidence="2" id="KW-0472">Membrane</keyword>
<feature type="region of interest" description="Disordered" evidence="1">
    <location>
        <begin position="1"/>
        <end position="66"/>
    </location>
</feature>
<keyword evidence="2" id="KW-0812">Transmembrane</keyword>
<comment type="caution">
    <text evidence="3">The sequence shown here is derived from an EMBL/GenBank/DDBJ whole genome shotgun (WGS) entry which is preliminary data.</text>
</comment>
<feature type="transmembrane region" description="Helical" evidence="2">
    <location>
        <begin position="118"/>
        <end position="142"/>
    </location>
</feature>
<accession>A0ABP5EMJ5</accession>
<name>A0ABP5EMJ5_9MICO</name>
<dbReference type="RefSeq" id="WP_344306434.1">
    <property type="nucleotide sequence ID" value="NZ_BAAANO010000004.1"/>
</dbReference>
<feature type="transmembrane region" description="Helical" evidence="2">
    <location>
        <begin position="293"/>
        <end position="317"/>
    </location>
</feature>
<dbReference type="PANTHER" id="PTHR36844:SF1">
    <property type="entry name" value="PROTEASE PRSW"/>
    <property type="match status" value="1"/>
</dbReference>
<dbReference type="EMBL" id="BAAANO010000004">
    <property type="protein sequence ID" value="GAA1999346.1"/>
    <property type="molecule type" value="Genomic_DNA"/>
</dbReference>
<dbReference type="PANTHER" id="PTHR36844">
    <property type="entry name" value="PROTEASE PRSW"/>
    <property type="match status" value="1"/>
</dbReference>